<feature type="compositionally biased region" description="Basic and acidic residues" evidence="1">
    <location>
        <begin position="78"/>
        <end position="101"/>
    </location>
</feature>
<gene>
    <name evidence="2" type="ORF">GOBAR_AA27186</name>
</gene>
<proteinExistence type="predicted"/>
<accession>A0A2P5WR05</accession>
<dbReference type="EMBL" id="KZ666797">
    <property type="protein sequence ID" value="PPR93483.1"/>
    <property type="molecule type" value="Genomic_DNA"/>
</dbReference>
<reference evidence="2 3" key="1">
    <citation type="submission" date="2015-01" db="EMBL/GenBank/DDBJ databases">
        <title>Genome of allotetraploid Gossypium barbadense reveals genomic plasticity and fiber elongation in cotton evolution.</title>
        <authorList>
            <person name="Chen X."/>
            <person name="Liu X."/>
            <person name="Zhao B."/>
            <person name="Zheng H."/>
            <person name="Hu Y."/>
            <person name="Lu G."/>
            <person name="Yang C."/>
            <person name="Chen J."/>
            <person name="Shan C."/>
            <person name="Zhang L."/>
            <person name="Zhou Y."/>
            <person name="Wang L."/>
            <person name="Guo W."/>
            <person name="Bai Y."/>
            <person name="Ruan J."/>
            <person name="Shangguan X."/>
            <person name="Mao Y."/>
            <person name="Jiang J."/>
            <person name="Zhu Y."/>
            <person name="Lei J."/>
            <person name="Kang H."/>
            <person name="Chen S."/>
            <person name="He X."/>
            <person name="Wang R."/>
            <person name="Wang Y."/>
            <person name="Chen J."/>
            <person name="Wang L."/>
            <person name="Yu S."/>
            <person name="Wang B."/>
            <person name="Wei J."/>
            <person name="Song S."/>
            <person name="Lu X."/>
            <person name="Gao Z."/>
            <person name="Gu W."/>
            <person name="Deng X."/>
            <person name="Ma D."/>
            <person name="Wang S."/>
            <person name="Liang W."/>
            <person name="Fang L."/>
            <person name="Cai C."/>
            <person name="Zhu X."/>
            <person name="Zhou B."/>
            <person name="Zhang Y."/>
            <person name="Chen Z."/>
            <person name="Xu S."/>
            <person name="Zhu R."/>
            <person name="Wang S."/>
            <person name="Zhang T."/>
            <person name="Zhao G."/>
        </authorList>
    </citation>
    <scope>NUCLEOTIDE SEQUENCE [LARGE SCALE GENOMIC DNA]</scope>
    <source>
        <strain evidence="3">cv. Xinhai21</strain>
        <tissue evidence="2">Leaf</tissue>
    </source>
</reference>
<name>A0A2P5WR05_GOSBA</name>
<feature type="region of interest" description="Disordered" evidence="1">
    <location>
        <begin position="1"/>
        <end position="113"/>
    </location>
</feature>
<evidence type="ECO:0000313" key="3">
    <source>
        <dbReference type="Proteomes" id="UP000239757"/>
    </source>
</evidence>
<dbReference type="Proteomes" id="UP000239757">
    <property type="component" value="Unassembled WGS sequence"/>
</dbReference>
<organism evidence="2 3">
    <name type="scientific">Gossypium barbadense</name>
    <name type="common">Sea Island cotton</name>
    <name type="synonym">Hibiscus barbadensis</name>
    <dbReference type="NCBI Taxonomy" id="3634"/>
    <lineage>
        <taxon>Eukaryota</taxon>
        <taxon>Viridiplantae</taxon>
        <taxon>Streptophyta</taxon>
        <taxon>Embryophyta</taxon>
        <taxon>Tracheophyta</taxon>
        <taxon>Spermatophyta</taxon>
        <taxon>Magnoliopsida</taxon>
        <taxon>eudicotyledons</taxon>
        <taxon>Gunneridae</taxon>
        <taxon>Pentapetalae</taxon>
        <taxon>rosids</taxon>
        <taxon>malvids</taxon>
        <taxon>Malvales</taxon>
        <taxon>Malvaceae</taxon>
        <taxon>Malvoideae</taxon>
        <taxon>Gossypium</taxon>
    </lineage>
</organism>
<feature type="region of interest" description="Disordered" evidence="1">
    <location>
        <begin position="127"/>
        <end position="167"/>
    </location>
</feature>
<sequence length="167" mass="17682">MGDLRSVFNFLTPITGHPGKRGGISKGKPQKEGPRGATTGACLLGVIPPTGGTTEPGAHDRALARGGSSGPKSYQRQNGDHRGPWSEKENPGGLEIWERDLTNPGVGGKPNKFVGPRPVGVALFNTWGQSPPWGITSLGEQRKEGDWTTGMRPAPILKKPQTTEALE</sequence>
<protein>
    <submittedName>
        <fullName evidence="2">Uncharacterized protein</fullName>
    </submittedName>
</protein>
<dbReference type="AlphaFoldDB" id="A0A2P5WR05"/>
<evidence type="ECO:0000256" key="1">
    <source>
        <dbReference type="SAM" id="MobiDB-lite"/>
    </source>
</evidence>
<evidence type="ECO:0000313" key="2">
    <source>
        <dbReference type="EMBL" id="PPR93483.1"/>
    </source>
</evidence>